<feature type="domain" description="Major facilitator superfamily (MFS) profile" evidence="8">
    <location>
        <begin position="59"/>
        <end position="474"/>
    </location>
</feature>
<feature type="transmembrane region" description="Helical" evidence="7">
    <location>
        <begin position="415"/>
        <end position="435"/>
    </location>
</feature>
<dbReference type="InterPro" id="IPR036259">
    <property type="entry name" value="MFS_trans_sf"/>
</dbReference>
<dbReference type="Pfam" id="PF07690">
    <property type="entry name" value="MFS_1"/>
    <property type="match status" value="1"/>
</dbReference>
<evidence type="ECO:0000256" key="3">
    <source>
        <dbReference type="ARBA" id="ARBA00022692"/>
    </source>
</evidence>
<evidence type="ECO:0000313" key="9">
    <source>
        <dbReference type="EMBL" id="KDQ09022.1"/>
    </source>
</evidence>
<gene>
    <name evidence="9" type="ORF">BOTBODRAFT_37405</name>
</gene>
<dbReference type="Proteomes" id="UP000027195">
    <property type="component" value="Unassembled WGS sequence"/>
</dbReference>
<evidence type="ECO:0000313" key="10">
    <source>
        <dbReference type="Proteomes" id="UP000027195"/>
    </source>
</evidence>
<feature type="transmembrane region" description="Helical" evidence="7">
    <location>
        <begin position="447"/>
        <end position="465"/>
    </location>
</feature>
<evidence type="ECO:0000256" key="2">
    <source>
        <dbReference type="ARBA" id="ARBA00022448"/>
    </source>
</evidence>
<evidence type="ECO:0000259" key="8">
    <source>
        <dbReference type="PROSITE" id="PS50850"/>
    </source>
</evidence>
<evidence type="ECO:0000256" key="6">
    <source>
        <dbReference type="SAM" id="MobiDB-lite"/>
    </source>
</evidence>
<evidence type="ECO:0000256" key="1">
    <source>
        <dbReference type="ARBA" id="ARBA00004141"/>
    </source>
</evidence>
<dbReference type="InterPro" id="IPR020846">
    <property type="entry name" value="MFS_dom"/>
</dbReference>
<dbReference type="AlphaFoldDB" id="A0A067MAW8"/>
<evidence type="ECO:0000256" key="5">
    <source>
        <dbReference type="ARBA" id="ARBA00023136"/>
    </source>
</evidence>
<dbReference type="SUPFAM" id="SSF103473">
    <property type="entry name" value="MFS general substrate transporter"/>
    <property type="match status" value="1"/>
</dbReference>
<dbReference type="GO" id="GO:0022857">
    <property type="term" value="F:transmembrane transporter activity"/>
    <property type="evidence" value="ECO:0007669"/>
    <property type="project" value="InterPro"/>
</dbReference>
<keyword evidence="10" id="KW-1185">Reference proteome</keyword>
<feature type="transmembrane region" description="Helical" evidence="7">
    <location>
        <begin position="187"/>
        <end position="208"/>
    </location>
</feature>
<dbReference type="PANTHER" id="PTHR43791:SF6">
    <property type="entry name" value="TRANSPORTER, PUTATIVE (AFU_ORTHOLOGUE AFUA_1G16690)-RELATED"/>
    <property type="match status" value="1"/>
</dbReference>
<dbReference type="HOGENOM" id="CLU_001265_0_6_1"/>
<evidence type="ECO:0000256" key="7">
    <source>
        <dbReference type="SAM" id="Phobius"/>
    </source>
</evidence>
<dbReference type="PROSITE" id="PS50850">
    <property type="entry name" value="MFS"/>
    <property type="match status" value="1"/>
</dbReference>
<feature type="transmembrane region" description="Helical" evidence="7">
    <location>
        <begin position="92"/>
        <end position="113"/>
    </location>
</feature>
<feature type="transmembrane region" description="Helical" evidence="7">
    <location>
        <begin position="356"/>
        <end position="377"/>
    </location>
</feature>
<organism evidence="9 10">
    <name type="scientific">Botryobasidium botryosum (strain FD-172 SS1)</name>
    <dbReference type="NCBI Taxonomy" id="930990"/>
    <lineage>
        <taxon>Eukaryota</taxon>
        <taxon>Fungi</taxon>
        <taxon>Dikarya</taxon>
        <taxon>Basidiomycota</taxon>
        <taxon>Agaricomycotina</taxon>
        <taxon>Agaricomycetes</taxon>
        <taxon>Cantharellales</taxon>
        <taxon>Botryobasidiaceae</taxon>
        <taxon>Botryobasidium</taxon>
    </lineage>
</organism>
<feature type="transmembrane region" description="Helical" evidence="7">
    <location>
        <begin position="293"/>
        <end position="313"/>
    </location>
</feature>
<feature type="transmembrane region" description="Helical" evidence="7">
    <location>
        <begin position="125"/>
        <end position="144"/>
    </location>
</feature>
<feature type="transmembrane region" description="Helical" evidence="7">
    <location>
        <begin position="220"/>
        <end position="242"/>
    </location>
</feature>
<sequence>MLSATRAPSSSTLPPYTDEEPPLVAVDMPSPAREADAEFGGLWERAKLEKALLRKLDARMSILVLIYIMNFVDRTNAAAARLRGFEADLGLQGQQFATLLSILYVGYICMQIPSNMFLNYTGKPSLYLPAAMSLWGGLTIATGFTRNFTGVLITRFFLGFVEAAFFPGALFLLSSWYRREELGLRMAIFYCGSLISNAFGGLIAAGILDTMDGKLGYAAWRWLFIIEGSVTIFVAICSIFILPDFPSNTQWLLPLERRLAEVRIAEDVGNFDNLGEKKSQIQGLRLAVGDWKVWWLAVNMAAFMIALSFFAYFPTLTATLGYSRTVTLLLCAPPWVFATAIAFINARHSDKVRERFFHVVVPVLFGILGLAIALSTMNTAARYIALFLMAQSNAGYVVFLSWVSNSIPNPPAKRAVALALINMVAQLGNVAGSYVFPGSWGPTYRKSYTICIVNFAVSIIMSLVFRRYLISINRRKDQNENLEDEDAMSGSGPSRNSVAGGVAVEGGVEQLGKAGRLKRLTNLDDAKDNMQPRDFRFVY</sequence>
<dbReference type="PANTHER" id="PTHR43791">
    <property type="entry name" value="PERMEASE-RELATED"/>
    <property type="match status" value="1"/>
</dbReference>
<comment type="subcellular location">
    <subcellularLocation>
        <location evidence="1">Membrane</location>
        <topology evidence="1">Multi-pass membrane protein</topology>
    </subcellularLocation>
</comment>
<evidence type="ECO:0000256" key="4">
    <source>
        <dbReference type="ARBA" id="ARBA00022989"/>
    </source>
</evidence>
<name>A0A067MAW8_BOTB1</name>
<protein>
    <recommendedName>
        <fullName evidence="8">Major facilitator superfamily (MFS) profile domain-containing protein</fullName>
    </recommendedName>
</protein>
<dbReference type="InterPro" id="IPR011701">
    <property type="entry name" value="MFS"/>
</dbReference>
<dbReference type="STRING" id="930990.A0A067MAW8"/>
<feature type="transmembrane region" description="Helical" evidence="7">
    <location>
        <begin position="383"/>
        <end position="403"/>
    </location>
</feature>
<feature type="transmembrane region" description="Helical" evidence="7">
    <location>
        <begin position="156"/>
        <end position="175"/>
    </location>
</feature>
<feature type="region of interest" description="Disordered" evidence="6">
    <location>
        <begin position="1"/>
        <end position="26"/>
    </location>
</feature>
<dbReference type="OrthoDB" id="2985014at2759"/>
<reference evidence="10" key="1">
    <citation type="journal article" date="2014" name="Proc. Natl. Acad. Sci. U.S.A.">
        <title>Extensive sampling of basidiomycete genomes demonstrates inadequacy of the white-rot/brown-rot paradigm for wood decay fungi.</title>
        <authorList>
            <person name="Riley R."/>
            <person name="Salamov A.A."/>
            <person name="Brown D.W."/>
            <person name="Nagy L.G."/>
            <person name="Floudas D."/>
            <person name="Held B.W."/>
            <person name="Levasseur A."/>
            <person name="Lombard V."/>
            <person name="Morin E."/>
            <person name="Otillar R."/>
            <person name="Lindquist E.A."/>
            <person name="Sun H."/>
            <person name="LaButti K.M."/>
            <person name="Schmutz J."/>
            <person name="Jabbour D."/>
            <person name="Luo H."/>
            <person name="Baker S.E."/>
            <person name="Pisabarro A.G."/>
            <person name="Walton J.D."/>
            <person name="Blanchette R.A."/>
            <person name="Henrissat B."/>
            <person name="Martin F."/>
            <person name="Cullen D."/>
            <person name="Hibbett D.S."/>
            <person name="Grigoriev I.V."/>
        </authorList>
    </citation>
    <scope>NUCLEOTIDE SEQUENCE [LARGE SCALE GENOMIC DNA]</scope>
    <source>
        <strain evidence="10">FD-172 SS1</strain>
    </source>
</reference>
<proteinExistence type="predicted"/>
<dbReference type="FunFam" id="1.20.1250.20:FF:000057">
    <property type="entry name" value="MFS general substrate transporter"/>
    <property type="match status" value="1"/>
</dbReference>
<keyword evidence="5 7" id="KW-0472">Membrane</keyword>
<feature type="transmembrane region" description="Helical" evidence="7">
    <location>
        <begin position="325"/>
        <end position="344"/>
    </location>
</feature>
<dbReference type="Gene3D" id="1.20.1250.20">
    <property type="entry name" value="MFS general substrate transporter like domains"/>
    <property type="match status" value="2"/>
</dbReference>
<keyword evidence="2" id="KW-0813">Transport</keyword>
<dbReference type="GO" id="GO:0016020">
    <property type="term" value="C:membrane"/>
    <property type="evidence" value="ECO:0007669"/>
    <property type="project" value="UniProtKB-SubCell"/>
</dbReference>
<dbReference type="FunFam" id="1.20.1250.20:FF:000013">
    <property type="entry name" value="MFS general substrate transporter"/>
    <property type="match status" value="1"/>
</dbReference>
<keyword evidence="4 7" id="KW-1133">Transmembrane helix</keyword>
<dbReference type="EMBL" id="KL198083">
    <property type="protein sequence ID" value="KDQ09022.1"/>
    <property type="molecule type" value="Genomic_DNA"/>
</dbReference>
<feature type="compositionally biased region" description="Polar residues" evidence="6">
    <location>
        <begin position="1"/>
        <end position="14"/>
    </location>
</feature>
<accession>A0A067MAW8</accession>
<dbReference type="InParanoid" id="A0A067MAW8"/>
<keyword evidence="3 7" id="KW-0812">Transmembrane</keyword>